<keyword evidence="1" id="KW-0472">Membrane</keyword>
<gene>
    <name evidence="2" type="ORF">ACFFSY_10800</name>
</gene>
<accession>A0ABV5KQA8</accession>
<evidence type="ECO:0000313" key="2">
    <source>
        <dbReference type="EMBL" id="MFB9326403.1"/>
    </source>
</evidence>
<keyword evidence="1" id="KW-1133">Transmembrane helix</keyword>
<dbReference type="EMBL" id="JBHMDO010000017">
    <property type="protein sequence ID" value="MFB9326403.1"/>
    <property type="molecule type" value="Genomic_DNA"/>
</dbReference>
<organism evidence="2 3">
    <name type="scientific">Paenibacillus aurantiacus</name>
    <dbReference type="NCBI Taxonomy" id="1936118"/>
    <lineage>
        <taxon>Bacteria</taxon>
        <taxon>Bacillati</taxon>
        <taxon>Bacillota</taxon>
        <taxon>Bacilli</taxon>
        <taxon>Bacillales</taxon>
        <taxon>Paenibacillaceae</taxon>
        <taxon>Paenibacillus</taxon>
    </lineage>
</organism>
<keyword evidence="3" id="KW-1185">Reference proteome</keyword>
<feature type="transmembrane region" description="Helical" evidence="1">
    <location>
        <begin position="12"/>
        <end position="32"/>
    </location>
</feature>
<dbReference type="RefSeq" id="WP_377493632.1">
    <property type="nucleotide sequence ID" value="NZ_JBHMDO010000017.1"/>
</dbReference>
<keyword evidence="1" id="KW-0812">Transmembrane</keyword>
<comment type="caution">
    <text evidence="2">The sequence shown here is derived from an EMBL/GenBank/DDBJ whole genome shotgun (WGS) entry which is preliminary data.</text>
</comment>
<dbReference type="Proteomes" id="UP001589747">
    <property type="component" value="Unassembled WGS sequence"/>
</dbReference>
<feature type="transmembrane region" description="Helical" evidence="1">
    <location>
        <begin position="70"/>
        <end position="90"/>
    </location>
</feature>
<feature type="transmembrane region" description="Helical" evidence="1">
    <location>
        <begin position="44"/>
        <end position="63"/>
    </location>
</feature>
<name>A0ABV5KQA8_9BACL</name>
<evidence type="ECO:0000256" key="1">
    <source>
        <dbReference type="SAM" id="Phobius"/>
    </source>
</evidence>
<reference evidence="2 3" key="1">
    <citation type="submission" date="2024-09" db="EMBL/GenBank/DDBJ databases">
        <authorList>
            <person name="Sun Q."/>
            <person name="Mori K."/>
        </authorList>
    </citation>
    <scope>NUCLEOTIDE SEQUENCE [LARGE SCALE GENOMIC DNA]</scope>
    <source>
        <strain evidence="2 3">TISTR 2452</strain>
    </source>
</reference>
<sequence>MKPLVKPKLWSVLVGGVCSVLWVFIGVILYMNSLASLSGFGMTYLVPFLWGVPALLVLGAIFSKNANLKSILPLFLAGTVTITFLLPVLLE</sequence>
<evidence type="ECO:0000313" key="3">
    <source>
        <dbReference type="Proteomes" id="UP001589747"/>
    </source>
</evidence>
<protein>
    <submittedName>
        <fullName evidence="2">Uncharacterized protein</fullName>
    </submittedName>
</protein>
<proteinExistence type="predicted"/>